<organism evidence="2 3">
    <name type="scientific">SAR324 cluster bacterium</name>
    <dbReference type="NCBI Taxonomy" id="2024889"/>
    <lineage>
        <taxon>Bacteria</taxon>
        <taxon>Deltaproteobacteria</taxon>
        <taxon>SAR324 cluster</taxon>
    </lineage>
</organism>
<evidence type="ECO:0000256" key="1">
    <source>
        <dbReference type="SAM" id="Phobius"/>
    </source>
</evidence>
<feature type="transmembrane region" description="Helical" evidence="1">
    <location>
        <begin position="223"/>
        <end position="244"/>
    </location>
</feature>
<sequence length="407" mass="46180">MLLNYLLKKVSNMNWFRGLFDERTGEQKALYKQAMKLFQIASKIVKNRDEYHALKKKINRLAVDNTYSLDSLLNAQEYNRNRGVLAITLFAVIFDFIISFEAIVAILDTIITEDLFGGITPYLPFVLTILFSISLVSCEIGISLLLEESSSSNYQRAQSSQYDSYPQWLRLYVIAPLSTFIDLMKVSIWKTLKQYGIILILPLMSLIAYLNMKSYTHVNQADVSLFLGKTLVVMVAAIVCHVNIIQKAQEIIRSWTYVRQIRPQLMNKKSLGGLLQSVGMLQQKEQLNQANFNLKEELSKSAGIFVQLYSNYVMKYRNELLNGDGLIDMDRDYLSVVPEWVLVYIRNLLGRIVLSSSEPTVATNLHKGIITGENIPTVEGIPNMPQEDAPEMAFADDTGNPGAPPFF</sequence>
<name>A0A2A4T129_9DELT</name>
<gene>
    <name evidence="2" type="ORF">COB67_09615</name>
</gene>
<keyword evidence="1" id="KW-0472">Membrane</keyword>
<proteinExistence type="predicted"/>
<reference evidence="3" key="1">
    <citation type="submission" date="2017-08" db="EMBL/GenBank/DDBJ databases">
        <title>A dynamic microbial community with high functional redundancy inhabits the cold, oxic subseafloor aquifer.</title>
        <authorList>
            <person name="Tully B.J."/>
            <person name="Wheat C.G."/>
            <person name="Glazer B.T."/>
            <person name="Huber J.A."/>
        </authorList>
    </citation>
    <scope>NUCLEOTIDE SEQUENCE [LARGE SCALE GENOMIC DNA]</scope>
</reference>
<protein>
    <submittedName>
        <fullName evidence="2">Uncharacterized protein</fullName>
    </submittedName>
</protein>
<dbReference type="AlphaFoldDB" id="A0A2A4T129"/>
<feature type="transmembrane region" description="Helical" evidence="1">
    <location>
        <begin position="122"/>
        <end position="146"/>
    </location>
</feature>
<comment type="caution">
    <text evidence="2">The sequence shown here is derived from an EMBL/GenBank/DDBJ whole genome shotgun (WGS) entry which is preliminary data.</text>
</comment>
<feature type="transmembrane region" description="Helical" evidence="1">
    <location>
        <begin position="84"/>
        <end position="107"/>
    </location>
</feature>
<accession>A0A2A4T129</accession>
<evidence type="ECO:0000313" key="2">
    <source>
        <dbReference type="EMBL" id="PCI27021.1"/>
    </source>
</evidence>
<dbReference type="Proteomes" id="UP000218113">
    <property type="component" value="Unassembled WGS sequence"/>
</dbReference>
<evidence type="ECO:0000313" key="3">
    <source>
        <dbReference type="Proteomes" id="UP000218113"/>
    </source>
</evidence>
<keyword evidence="1" id="KW-1133">Transmembrane helix</keyword>
<dbReference type="EMBL" id="NVSR01000081">
    <property type="protein sequence ID" value="PCI27021.1"/>
    <property type="molecule type" value="Genomic_DNA"/>
</dbReference>
<feature type="transmembrane region" description="Helical" evidence="1">
    <location>
        <begin position="167"/>
        <end position="188"/>
    </location>
</feature>
<keyword evidence="1" id="KW-0812">Transmembrane</keyword>
<feature type="transmembrane region" description="Helical" evidence="1">
    <location>
        <begin position="194"/>
        <end position="211"/>
    </location>
</feature>